<keyword evidence="9" id="KW-1185">Reference proteome</keyword>
<keyword evidence="3" id="KW-0548">Nucleotidyltransferase</keyword>
<dbReference type="SUPFAM" id="SSF52540">
    <property type="entry name" value="P-loop containing nucleoside triphosphate hydrolases"/>
    <property type="match status" value="1"/>
</dbReference>
<dbReference type="NCBIfam" id="TIGR01128">
    <property type="entry name" value="holA"/>
    <property type="match status" value="1"/>
</dbReference>
<comment type="catalytic activity">
    <reaction evidence="7">
        <text>DNA(n) + a 2'-deoxyribonucleoside 5'-triphosphate = DNA(n+1) + diphosphate</text>
        <dbReference type="Rhea" id="RHEA:22508"/>
        <dbReference type="Rhea" id="RHEA-COMP:17339"/>
        <dbReference type="Rhea" id="RHEA-COMP:17340"/>
        <dbReference type="ChEBI" id="CHEBI:33019"/>
        <dbReference type="ChEBI" id="CHEBI:61560"/>
        <dbReference type="ChEBI" id="CHEBI:173112"/>
        <dbReference type="EC" id="2.7.7.7"/>
    </reaction>
</comment>
<dbReference type="InterPro" id="IPR008921">
    <property type="entry name" value="DNA_pol3_clamp-load_cplx_C"/>
</dbReference>
<dbReference type="OrthoDB" id="9804983at2"/>
<dbReference type="InterPro" id="IPR005790">
    <property type="entry name" value="DNA_polIII_delta"/>
</dbReference>
<comment type="similarity">
    <text evidence="6">Belongs to the DNA polymerase HolA subunit family.</text>
</comment>
<dbReference type="KEGG" id="swf:E3E12_02435"/>
<evidence type="ECO:0000256" key="3">
    <source>
        <dbReference type="ARBA" id="ARBA00022695"/>
    </source>
</evidence>
<protein>
    <recommendedName>
        <fullName evidence="1">DNA-directed DNA polymerase</fullName>
        <ecNumber evidence="1">2.7.7.7</ecNumber>
    </recommendedName>
</protein>
<evidence type="ECO:0000313" key="8">
    <source>
        <dbReference type="EMBL" id="QDH13246.1"/>
    </source>
</evidence>
<evidence type="ECO:0000313" key="9">
    <source>
        <dbReference type="Proteomes" id="UP000318709"/>
    </source>
</evidence>
<dbReference type="Gene3D" id="1.10.8.60">
    <property type="match status" value="1"/>
</dbReference>
<dbReference type="RefSeq" id="WP_141442908.1">
    <property type="nucleotide sequence ID" value="NZ_CP038231.1"/>
</dbReference>
<dbReference type="EMBL" id="CP038231">
    <property type="protein sequence ID" value="QDH13246.1"/>
    <property type="molecule type" value="Genomic_DNA"/>
</dbReference>
<proteinExistence type="inferred from homology"/>
<dbReference type="Proteomes" id="UP000318709">
    <property type="component" value="Chromosome"/>
</dbReference>
<dbReference type="AlphaFoldDB" id="A0A4Y6U9W4"/>
<dbReference type="EC" id="2.7.7.7" evidence="1"/>
<dbReference type="GO" id="GO:0009360">
    <property type="term" value="C:DNA polymerase III complex"/>
    <property type="evidence" value="ECO:0007669"/>
    <property type="project" value="TreeGrafter"/>
</dbReference>
<gene>
    <name evidence="8" type="ORF">E3E12_02435</name>
</gene>
<keyword evidence="4" id="KW-0235">DNA replication</keyword>
<sequence length="348" mass="37651">MSEIKGRDIPPALQNPGQWRTMLFHGDDAGLIAERARAAATQVAEGTDPFRFITLSVEEHARLPEESAAMTLGGGRRAILVRDAGDALLPHLKAALAQPTDTLIVLEAGALSTRSTLRNWARKPTDVASIGCYPETGRDLERTIQTVLTQASHGAPPRLSSAALKWLAEHLAANRALVRSEVEKLSLLGSPGQTLSLDDVRAAIGDSAEGSVEQALLHGFAGDPQQADRLLDRALHEGAPAAKVTWALYRLIERLLEAAQLMEGLPAPGQTPGRGCTPMEALKQIKPPVFFKQQPLYAKALSRWPHKALLGLHKHAHDLELATRQSPLEADLACRHFLAVLAQHKGRR</sequence>
<accession>A0A4Y6U9W4</accession>
<dbReference type="InterPro" id="IPR027417">
    <property type="entry name" value="P-loop_NTPase"/>
</dbReference>
<evidence type="ECO:0000256" key="1">
    <source>
        <dbReference type="ARBA" id="ARBA00012417"/>
    </source>
</evidence>
<organism evidence="8 9">
    <name type="scientific">Formicincola oecophyllae</name>
    <dbReference type="NCBI Taxonomy" id="2558361"/>
    <lineage>
        <taxon>Bacteria</taxon>
        <taxon>Pseudomonadati</taxon>
        <taxon>Pseudomonadota</taxon>
        <taxon>Alphaproteobacteria</taxon>
        <taxon>Acetobacterales</taxon>
        <taxon>Acetobacteraceae</taxon>
        <taxon>Formicincola</taxon>
    </lineage>
</organism>
<reference evidence="8 9" key="1">
    <citation type="submission" date="2019-03" db="EMBL/GenBank/DDBJ databases">
        <title>The complete genome sequence of Swingsia_sp. F3b2 LMG30590(T).</title>
        <authorList>
            <person name="Chua K.-O."/>
            <person name="Chan K.-G."/>
            <person name="See-Too W.-S."/>
        </authorList>
    </citation>
    <scope>NUCLEOTIDE SEQUENCE [LARGE SCALE GENOMIC DNA]</scope>
    <source>
        <strain evidence="8 9">F3b2</strain>
    </source>
</reference>
<dbReference type="GO" id="GO:0006261">
    <property type="term" value="P:DNA-templated DNA replication"/>
    <property type="evidence" value="ECO:0007669"/>
    <property type="project" value="TreeGrafter"/>
</dbReference>
<dbReference type="Gene3D" id="1.20.272.10">
    <property type="match status" value="1"/>
</dbReference>
<evidence type="ECO:0000256" key="2">
    <source>
        <dbReference type="ARBA" id="ARBA00022679"/>
    </source>
</evidence>
<evidence type="ECO:0000256" key="7">
    <source>
        <dbReference type="ARBA" id="ARBA00049244"/>
    </source>
</evidence>
<name>A0A4Y6U9W4_9PROT</name>
<evidence type="ECO:0000256" key="4">
    <source>
        <dbReference type="ARBA" id="ARBA00022705"/>
    </source>
</evidence>
<dbReference type="GO" id="GO:0003677">
    <property type="term" value="F:DNA binding"/>
    <property type="evidence" value="ECO:0007669"/>
    <property type="project" value="InterPro"/>
</dbReference>
<evidence type="ECO:0000256" key="6">
    <source>
        <dbReference type="ARBA" id="ARBA00034754"/>
    </source>
</evidence>
<dbReference type="Gene3D" id="3.40.50.300">
    <property type="entry name" value="P-loop containing nucleotide triphosphate hydrolases"/>
    <property type="match status" value="1"/>
</dbReference>
<evidence type="ECO:0000256" key="5">
    <source>
        <dbReference type="ARBA" id="ARBA00022932"/>
    </source>
</evidence>
<dbReference type="PANTHER" id="PTHR34388">
    <property type="entry name" value="DNA POLYMERASE III SUBUNIT DELTA"/>
    <property type="match status" value="1"/>
</dbReference>
<dbReference type="PANTHER" id="PTHR34388:SF1">
    <property type="entry name" value="DNA POLYMERASE III SUBUNIT DELTA"/>
    <property type="match status" value="1"/>
</dbReference>
<keyword evidence="2" id="KW-0808">Transferase</keyword>
<dbReference type="SUPFAM" id="SSF48019">
    <property type="entry name" value="post-AAA+ oligomerization domain-like"/>
    <property type="match status" value="1"/>
</dbReference>
<dbReference type="GO" id="GO:0003887">
    <property type="term" value="F:DNA-directed DNA polymerase activity"/>
    <property type="evidence" value="ECO:0007669"/>
    <property type="project" value="UniProtKB-KW"/>
</dbReference>
<keyword evidence="5" id="KW-0239">DNA-directed DNA polymerase</keyword>